<organism evidence="1 2">
    <name type="scientific">Cyclotella atomus</name>
    <dbReference type="NCBI Taxonomy" id="382360"/>
    <lineage>
        <taxon>Eukaryota</taxon>
        <taxon>Sar</taxon>
        <taxon>Stramenopiles</taxon>
        <taxon>Ochrophyta</taxon>
        <taxon>Bacillariophyta</taxon>
        <taxon>Coscinodiscophyceae</taxon>
        <taxon>Thalassiosirophycidae</taxon>
        <taxon>Stephanodiscales</taxon>
        <taxon>Stephanodiscaceae</taxon>
        <taxon>Cyclotella</taxon>
    </lineage>
</organism>
<proteinExistence type="predicted"/>
<reference evidence="1 2" key="1">
    <citation type="submission" date="2024-10" db="EMBL/GenBank/DDBJ databases">
        <title>Updated reference genomes for cyclostephanoid diatoms.</title>
        <authorList>
            <person name="Roberts W.R."/>
            <person name="Alverson A.J."/>
        </authorList>
    </citation>
    <scope>NUCLEOTIDE SEQUENCE [LARGE SCALE GENOMIC DNA]</scope>
    <source>
        <strain evidence="1 2">AJA010-31</strain>
    </source>
</reference>
<keyword evidence="2" id="KW-1185">Reference proteome</keyword>
<comment type="caution">
    <text evidence="1">The sequence shown here is derived from an EMBL/GenBank/DDBJ whole genome shotgun (WGS) entry which is preliminary data.</text>
</comment>
<sequence length="213" mass="23174">MAEYGHLNDVIYVEDNSYLTVRGSNEACLDFVKMATQGLTVMRHDPLVCLDRYVVSNDSRNSVALHRALGGSEGRGSLFTVDDDDDDDDDESANKVLVANRAFQCIILCSASSLHGLNVSLLKNEECFIQSQLCGDSGCGSHCLNGVLDLDEGDRVKLRFRSGPHDVSYRYPSSGSNAVTATECKEKKTRYNPPVLASAIPSPLLLFESESSA</sequence>
<evidence type="ECO:0000313" key="2">
    <source>
        <dbReference type="Proteomes" id="UP001530400"/>
    </source>
</evidence>
<dbReference type="AlphaFoldDB" id="A0ABD3QMG4"/>
<dbReference type="Proteomes" id="UP001530400">
    <property type="component" value="Unassembled WGS sequence"/>
</dbReference>
<dbReference type="EMBL" id="JALLPJ020000131">
    <property type="protein sequence ID" value="KAL3801573.1"/>
    <property type="molecule type" value="Genomic_DNA"/>
</dbReference>
<protein>
    <submittedName>
        <fullName evidence="1">Uncharacterized protein</fullName>
    </submittedName>
</protein>
<evidence type="ECO:0000313" key="1">
    <source>
        <dbReference type="EMBL" id="KAL3801573.1"/>
    </source>
</evidence>
<gene>
    <name evidence="1" type="ORF">ACHAWO_001378</name>
</gene>
<name>A0ABD3QMG4_9STRA</name>
<accession>A0ABD3QMG4</accession>